<feature type="transmembrane region" description="Helical" evidence="8">
    <location>
        <begin position="404"/>
        <end position="426"/>
    </location>
</feature>
<feature type="transmembrane region" description="Helical" evidence="8">
    <location>
        <begin position="377"/>
        <end position="398"/>
    </location>
</feature>
<dbReference type="PROSITE" id="PS00216">
    <property type="entry name" value="SUGAR_TRANSPORT_1"/>
    <property type="match status" value="1"/>
</dbReference>
<evidence type="ECO:0000256" key="4">
    <source>
        <dbReference type="ARBA" id="ARBA00022475"/>
    </source>
</evidence>
<comment type="subcellular location">
    <subcellularLocation>
        <location evidence="1">Cell membrane</location>
        <topology evidence="1">Multi-pass membrane protein</topology>
    </subcellularLocation>
</comment>
<dbReference type="Pfam" id="PF07690">
    <property type="entry name" value="MFS_1"/>
    <property type="match status" value="1"/>
</dbReference>
<dbReference type="EMBL" id="AEEC02000051">
    <property type="protein sequence ID" value="EOA02389.1"/>
    <property type="molecule type" value="Genomic_DNA"/>
</dbReference>
<dbReference type="Proteomes" id="UP000006772">
    <property type="component" value="Unassembled WGS sequence"/>
</dbReference>
<comment type="similarity">
    <text evidence="2">Belongs to the major facilitator superfamily.</text>
</comment>
<keyword evidence="5 8" id="KW-0812">Transmembrane</keyword>
<feature type="transmembrane region" description="Helical" evidence="8">
    <location>
        <begin position="140"/>
        <end position="163"/>
    </location>
</feature>
<keyword evidence="3" id="KW-0813">Transport</keyword>
<dbReference type="PANTHER" id="PTHR43271:SF1">
    <property type="entry name" value="INNER MEMBRANE TRANSPORT PROTEIN YNFM"/>
    <property type="match status" value="1"/>
</dbReference>
<name>A0AAI9IAI8_9BURK</name>
<dbReference type="PROSITE" id="PS50850">
    <property type="entry name" value="MFS"/>
    <property type="match status" value="1"/>
</dbReference>
<organism evidence="10 11">
    <name type="scientific">Herbaspirillum frisingense GSF30</name>
    <dbReference type="NCBI Taxonomy" id="864073"/>
    <lineage>
        <taxon>Bacteria</taxon>
        <taxon>Pseudomonadati</taxon>
        <taxon>Pseudomonadota</taxon>
        <taxon>Betaproteobacteria</taxon>
        <taxon>Burkholderiales</taxon>
        <taxon>Oxalobacteraceae</taxon>
        <taxon>Herbaspirillum</taxon>
    </lineage>
</organism>
<feature type="transmembrane region" description="Helical" evidence="8">
    <location>
        <begin position="315"/>
        <end position="334"/>
    </location>
</feature>
<feature type="transmembrane region" description="Helical" evidence="8">
    <location>
        <begin position="50"/>
        <end position="72"/>
    </location>
</feature>
<dbReference type="GO" id="GO:0005886">
    <property type="term" value="C:plasma membrane"/>
    <property type="evidence" value="ECO:0007669"/>
    <property type="project" value="UniProtKB-SubCell"/>
</dbReference>
<evidence type="ECO:0000313" key="11">
    <source>
        <dbReference type="Proteomes" id="UP000006772"/>
    </source>
</evidence>
<dbReference type="InterPro" id="IPR020846">
    <property type="entry name" value="MFS_dom"/>
</dbReference>
<dbReference type="InterPro" id="IPR005829">
    <property type="entry name" value="Sugar_transporter_CS"/>
</dbReference>
<evidence type="ECO:0000256" key="1">
    <source>
        <dbReference type="ARBA" id="ARBA00004651"/>
    </source>
</evidence>
<comment type="caution">
    <text evidence="10">The sequence shown here is derived from an EMBL/GenBank/DDBJ whole genome shotgun (WGS) entry which is preliminary data.</text>
</comment>
<dbReference type="RefSeq" id="WP_006465334.1">
    <property type="nucleotide sequence ID" value="NZ_AEEC02000051.1"/>
</dbReference>
<dbReference type="PANTHER" id="PTHR43271">
    <property type="entry name" value="BLL2771 PROTEIN"/>
    <property type="match status" value="1"/>
</dbReference>
<evidence type="ECO:0000256" key="5">
    <source>
        <dbReference type="ARBA" id="ARBA00022692"/>
    </source>
</evidence>
<dbReference type="GO" id="GO:0022857">
    <property type="term" value="F:transmembrane transporter activity"/>
    <property type="evidence" value="ECO:0007669"/>
    <property type="project" value="InterPro"/>
</dbReference>
<reference evidence="10 11" key="1">
    <citation type="journal article" date="2013" name="Front. Microbiol.">
        <title>The genome of the endophytic bacterium H. frisingense GSF30(T) identifies diverse strategies in the Herbaspirillum genus to interact with plants.</title>
        <authorList>
            <person name="Straub D."/>
            <person name="Rothballer M."/>
            <person name="Hartmann A."/>
            <person name="Ludewig U."/>
        </authorList>
    </citation>
    <scope>NUCLEOTIDE SEQUENCE [LARGE SCALE GENOMIC DNA]</scope>
    <source>
        <strain evidence="10 11">GSF30</strain>
    </source>
</reference>
<evidence type="ECO:0000259" key="9">
    <source>
        <dbReference type="PROSITE" id="PS50850"/>
    </source>
</evidence>
<sequence length="431" mass="45070">MQSLSDSPSSTVPRPEAAPTAHHAISAAPASHASHANGGAVRGSADYRHIVLALFCSGFATFSLLYCVQPLLPAFAQEFHIGAASASLALSLSTGFLALSILLAGMVSERFGRKELMFASLATAACCNLLAGIAPSWHLILVARALEGIALGGVPAVAMAYLAEEIDAGGLGYAMGLYVGGNAFGGMVGRVAMSTLAESFGWRHAMLAIGALDLVLAVAFVMMLPASRNFVRNGTLRLRDHVGLWRRHLGHARLPLTFGIAALNMGIFATSYNYAGFRLMSPPFSLSATLTGLIFSAYIFGIVSSSWAGALADRYGRAPLVAAGIGTSCVGLFLTCTPWLAVVIAGIVLLTIGFFTTHSAASSWVGRLAGQGKGHAASLYLLAYYLGGSVLGSVGGWFWEHAGWNAVAAFMLLQVVTAAWLARCLWRQGRN</sequence>
<feature type="transmembrane region" description="Helical" evidence="8">
    <location>
        <begin position="340"/>
        <end position="365"/>
    </location>
</feature>
<feature type="transmembrane region" description="Helical" evidence="8">
    <location>
        <begin position="205"/>
        <end position="231"/>
    </location>
</feature>
<feature type="transmembrane region" description="Helical" evidence="8">
    <location>
        <begin position="284"/>
        <end position="303"/>
    </location>
</feature>
<keyword evidence="6 8" id="KW-1133">Transmembrane helix</keyword>
<accession>A0AAI9IAI8</accession>
<dbReference type="InterPro" id="IPR011701">
    <property type="entry name" value="MFS"/>
</dbReference>
<evidence type="ECO:0000256" key="3">
    <source>
        <dbReference type="ARBA" id="ARBA00022448"/>
    </source>
</evidence>
<proteinExistence type="inferred from homology"/>
<evidence type="ECO:0000256" key="2">
    <source>
        <dbReference type="ARBA" id="ARBA00008335"/>
    </source>
</evidence>
<evidence type="ECO:0000256" key="6">
    <source>
        <dbReference type="ARBA" id="ARBA00022989"/>
    </source>
</evidence>
<feature type="domain" description="Major facilitator superfamily (MFS) profile" evidence="9">
    <location>
        <begin position="46"/>
        <end position="431"/>
    </location>
</feature>
<dbReference type="AlphaFoldDB" id="A0AAI9IAI8"/>
<protein>
    <submittedName>
        <fullName evidence="10">Major facilitator superfamily (MFS) transporter transmembrane protein</fullName>
    </submittedName>
</protein>
<feature type="transmembrane region" description="Helical" evidence="8">
    <location>
        <begin position="252"/>
        <end position="272"/>
    </location>
</feature>
<gene>
    <name evidence="10" type="ORF">HFRIS_022663</name>
</gene>
<evidence type="ECO:0000313" key="10">
    <source>
        <dbReference type="EMBL" id="EOA02389.1"/>
    </source>
</evidence>
<feature type="transmembrane region" description="Helical" evidence="8">
    <location>
        <begin position="170"/>
        <end position="193"/>
    </location>
</feature>
<dbReference type="SUPFAM" id="SSF103473">
    <property type="entry name" value="MFS general substrate transporter"/>
    <property type="match status" value="1"/>
</dbReference>
<evidence type="ECO:0000256" key="7">
    <source>
        <dbReference type="ARBA" id="ARBA00023136"/>
    </source>
</evidence>
<feature type="transmembrane region" description="Helical" evidence="8">
    <location>
        <begin position="84"/>
        <end position="104"/>
    </location>
</feature>
<feature type="transmembrane region" description="Helical" evidence="8">
    <location>
        <begin position="116"/>
        <end position="134"/>
    </location>
</feature>
<dbReference type="CDD" id="cd17324">
    <property type="entry name" value="MFS_NepI_like"/>
    <property type="match status" value="1"/>
</dbReference>
<dbReference type="Gene3D" id="1.20.1250.20">
    <property type="entry name" value="MFS general substrate transporter like domains"/>
    <property type="match status" value="1"/>
</dbReference>
<keyword evidence="4" id="KW-1003">Cell membrane</keyword>
<dbReference type="InterPro" id="IPR036259">
    <property type="entry name" value="MFS_trans_sf"/>
</dbReference>
<evidence type="ECO:0000256" key="8">
    <source>
        <dbReference type="SAM" id="Phobius"/>
    </source>
</evidence>
<keyword evidence="7 8" id="KW-0472">Membrane</keyword>